<evidence type="ECO:0000256" key="1">
    <source>
        <dbReference type="ARBA" id="ARBA00004141"/>
    </source>
</evidence>
<dbReference type="PANTHER" id="PTHR11562">
    <property type="entry name" value="CATION EFFLUX PROTEIN/ ZINC TRANSPORTER"/>
    <property type="match status" value="1"/>
</dbReference>
<feature type="transmembrane region" description="Helical" evidence="6">
    <location>
        <begin position="113"/>
        <end position="133"/>
    </location>
</feature>
<evidence type="ECO:0000313" key="9">
    <source>
        <dbReference type="Proteomes" id="UP000243426"/>
    </source>
</evidence>
<dbReference type="InterPro" id="IPR027469">
    <property type="entry name" value="Cation_efflux_TMD_sf"/>
</dbReference>
<sequence length="289" mass="30780">MDDCCDSKGSELAKLREKQSRVLYIVLAINAVMFVVEFTAGWVVNSTALLGDSLDMFGDTLVYAISLFVLHRGTRARAGAALFKSGFLLLFSILIIGEAIRKSFLGVVPEAEWMGLIGLVALAANLSCLALLYSHRSDDINMSSTWLCSRNDVIANLSVLGAAGLVMLTQSQWPDLIVGVALALLYLHSSVQVGRDAWPKWRGRDEQQGAGSEAGVVAPSSSCCKPDAVTKQEAGCETNAVAQPAGCCESRTVTPADTCCGTGSTEAFYRQGISHPRADAAEKKRGSPK</sequence>
<dbReference type="GO" id="GO:0005385">
    <property type="term" value="F:zinc ion transmembrane transporter activity"/>
    <property type="evidence" value="ECO:0007669"/>
    <property type="project" value="TreeGrafter"/>
</dbReference>
<protein>
    <submittedName>
        <fullName evidence="8">Cation diffusion facilitator family transporter</fullName>
    </submittedName>
</protein>
<reference evidence="9" key="1">
    <citation type="submission" date="2016-10" db="EMBL/GenBank/DDBJ databases">
        <authorList>
            <person name="Varghese N."/>
            <person name="Submissions S."/>
        </authorList>
    </citation>
    <scope>NUCLEOTIDE SEQUENCE [LARGE SCALE GENOMIC DNA]</scope>
    <source>
        <strain evidence="9">2SM5</strain>
    </source>
</reference>
<feature type="domain" description="Cation efflux protein transmembrane" evidence="7">
    <location>
        <begin position="23"/>
        <end position="197"/>
    </location>
</feature>
<keyword evidence="3" id="KW-0813">Transport</keyword>
<dbReference type="PANTHER" id="PTHR11562:SF17">
    <property type="entry name" value="RE54080P-RELATED"/>
    <property type="match status" value="1"/>
</dbReference>
<keyword evidence="3" id="KW-0864">Zinc transport</keyword>
<keyword evidence="5 6" id="KW-0472">Membrane</keyword>
<dbReference type="GO" id="GO:0005886">
    <property type="term" value="C:plasma membrane"/>
    <property type="evidence" value="ECO:0007669"/>
    <property type="project" value="TreeGrafter"/>
</dbReference>
<evidence type="ECO:0000259" key="7">
    <source>
        <dbReference type="Pfam" id="PF01545"/>
    </source>
</evidence>
<evidence type="ECO:0000256" key="6">
    <source>
        <dbReference type="SAM" id="Phobius"/>
    </source>
</evidence>
<dbReference type="Gene3D" id="1.20.1510.10">
    <property type="entry name" value="Cation efflux protein transmembrane domain"/>
    <property type="match status" value="1"/>
</dbReference>
<dbReference type="OrthoDB" id="9799649at2"/>
<evidence type="ECO:0000256" key="5">
    <source>
        <dbReference type="ARBA" id="ARBA00023136"/>
    </source>
</evidence>
<gene>
    <name evidence="8" type="ORF">SAMN05216198_0694</name>
</gene>
<keyword evidence="4 6" id="KW-1133">Transmembrane helix</keyword>
<keyword evidence="3" id="KW-0862">Zinc</keyword>
<name>A0A1H1MQV0_9GAMM</name>
<dbReference type="Proteomes" id="UP000243426">
    <property type="component" value="Chromosome I"/>
</dbReference>
<dbReference type="InterPro" id="IPR058533">
    <property type="entry name" value="Cation_efflux_TM"/>
</dbReference>
<evidence type="ECO:0000256" key="2">
    <source>
        <dbReference type="ARBA" id="ARBA00022692"/>
    </source>
</evidence>
<evidence type="ECO:0000313" key="8">
    <source>
        <dbReference type="EMBL" id="SDR89107.1"/>
    </source>
</evidence>
<evidence type="ECO:0000256" key="4">
    <source>
        <dbReference type="ARBA" id="ARBA00022989"/>
    </source>
</evidence>
<feature type="transmembrane region" description="Helical" evidence="6">
    <location>
        <begin position="22"/>
        <end position="44"/>
    </location>
</feature>
<proteinExistence type="predicted"/>
<dbReference type="Pfam" id="PF01545">
    <property type="entry name" value="Cation_efflux"/>
    <property type="match status" value="1"/>
</dbReference>
<comment type="subcellular location">
    <subcellularLocation>
        <location evidence="1">Membrane</location>
        <topology evidence="1">Multi-pass membrane protein</topology>
    </subcellularLocation>
</comment>
<dbReference type="STRING" id="797277.SAMN05216198_0694"/>
<evidence type="ECO:0000256" key="3">
    <source>
        <dbReference type="ARBA" id="ARBA00022906"/>
    </source>
</evidence>
<keyword evidence="9" id="KW-1185">Reference proteome</keyword>
<keyword evidence="2 6" id="KW-0812">Transmembrane</keyword>
<dbReference type="AlphaFoldDB" id="A0A1H1MQV0"/>
<accession>A0A1H1MQV0</accession>
<dbReference type="SUPFAM" id="SSF161111">
    <property type="entry name" value="Cation efflux protein transmembrane domain-like"/>
    <property type="match status" value="1"/>
</dbReference>
<dbReference type="EMBL" id="LT629748">
    <property type="protein sequence ID" value="SDR89107.1"/>
    <property type="molecule type" value="Genomic_DNA"/>
</dbReference>
<feature type="transmembrane region" description="Helical" evidence="6">
    <location>
        <begin position="81"/>
        <end position="101"/>
    </location>
</feature>
<keyword evidence="3" id="KW-0406">Ion transport</keyword>
<organism evidence="8 9">
    <name type="scientific">Halopseudomonas litoralis</name>
    <dbReference type="NCBI Taxonomy" id="797277"/>
    <lineage>
        <taxon>Bacteria</taxon>
        <taxon>Pseudomonadati</taxon>
        <taxon>Pseudomonadota</taxon>
        <taxon>Gammaproteobacteria</taxon>
        <taxon>Pseudomonadales</taxon>
        <taxon>Pseudomonadaceae</taxon>
        <taxon>Halopseudomonas</taxon>
    </lineage>
</organism>
<feature type="transmembrane region" description="Helical" evidence="6">
    <location>
        <begin position="56"/>
        <end position="74"/>
    </location>
</feature>
<dbReference type="InterPro" id="IPR050681">
    <property type="entry name" value="CDF/SLC30A"/>
</dbReference>